<dbReference type="NCBIfam" id="TIGR00996">
    <property type="entry name" value="Mtu_fam_mce"/>
    <property type="match status" value="1"/>
</dbReference>
<dbReference type="Pfam" id="PF11887">
    <property type="entry name" value="Mce4_CUP1"/>
    <property type="match status" value="1"/>
</dbReference>
<evidence type="ECO:0000313" key="3">
    <source>
        <dbReference type="EMBL" id="GLY63572.1"/>
    </source>
</evidence>
<dbReference type="GO" id="GO:0005576">
    <property type="term" value="C:extracellular region"/>
    <property type="evidence" value="ECO:0007669"/>
    <property type="project" value="TreeGrafter"/>
</dbReference>
<dbReference type="AlphaFoldDB" id="A0A9W6QWX9"/>
<protein>
    <submittedName>
        <fullName evidence="3">ABC transporter substrate-binding protein</fullName>
    </submittedName>
</protein>
<dbReference type="EMBL" id="BSTI01000001">
    <property type="protein sequence ID" value="GLY63572.1"/>
    <property type="molecule type" value="Genomic_DNA"/>
</dbReference>
<name>A0A9W6QWX9_9PSEU</name>
<dbReference type="Pfam" id="PF02470">
    <property type="entry name" value="MlaD"/>
    <property type="match status" value="1"/>
</dbReference>
<dbReference type="InterPro" id="IPR052336">
    <property type="entry name" value="MlaD_Phospholipid_Transporter"/>
</dbReference>
<dbReference type="PANTHER" id="PTHR33371:SF4">
    <property type="entry name" value="INTERMEMBRANE PHOSPHOLIPID TRANSPORT SYSTEM BINDING PROTEIN MLAD"/>
    <property type="match status" value="1"/>
</dbReference>
<dbReference type="Proteomes" id="UP001165136">
    <property type="component" value="Unassembled WGS sequence"/>
</dbReference>
<evidence type="ECO:0000259" key="2">
    <source>
        <dbReference type="Pfam" id="PF11887"/>
    </source>
</evidence>
<organism evidence="3 4">
    <name type="scientific">Amycolatopsis taiwanensis</name>
    <dbReference type="NCBI Taxonomy" id="342230"/>
    <lineage>
        <taxon>Bacteria</taxon>
        <taxon>Bacillati</taxon>
        <taxon>Actinomycetota</taxon>
        <taxon>Actinomycetes</taxon>
        <taxon>Pseudonocardiales</taxon>
        <taxon>Pseudonocardiaceae</taxon>
        <taxon>Amycolatopsis</taxon>
    </lineage>
</organism>
<feature type="domain" description="Mammalian cell entry C-terminal" evidence="2">
    <location>
        <begin position="109"/>
        <end position="299"/>
    </location>
</feature>
<comment type="caution">
    <text evidence="3">The sequence shown here is derived from an EMBL/GenBank/DDBJ whole genome shotgun (WGS) entry which is preliminary data.</text>
</comment>
<proteinExistence type="predicted"/>
<gene>
    <name evidence="3" type="ORF">Atai01_01910</name>
</gene>
<evidence type="ECO:0000259" key="1">
    <source>
        <dbReference type="Pfam" id="PF02470"/>
    </source>
</evidence>
<reference evidence="3" key="1">
    <citation type="submission" date="2023-03" db="EMBL/GenBank/DDBJ databases">
        <title>Amycolatopsis taiwanensis NBRC 103393.</title>
        <authorList>
            <person name="Ichikawa N."/>
            <person name="Sato H."/>
            <person name="Tonouchi N."/>
        </authorList>
    </citation>
    <scope>NUCLEOTIDE SEQUENCE</scope>
    <source>
        <strain evidence="3">NBRC 103393</strain>
    </source>
</reference>
<accession>A0A9W6QWX9</accession>
<feature type="domain" description="Mce/MlaD" evidence="1">
    <location>
        <begin position="27"/>
        <end position="101"/>
    </location>
</feature>
<keyword evidence="4" id="KW-1185">Reference proteome</keyword>
<dbReference type="PANTHER" id="PTHR33371">
    <property type="entry name" value="INTERMEMBRANE PHOSPHOLIPID TRANSPORT SYSTEM BINDING PROTEIN MLAD-RELATED"/>
    <property type="match status" value="1"/>
</dbReference>
<dbReference type="InterPro" id="IPR024516">
    <property type="entry name" value="Mce_C"/>
</dbReference>
<evidence type="ECO:0000313" key="4">
    <source>
        <dbReference type="Proteomes" id="UP001165136"/>
    </source>
</evidence>
<sequence>MRGVTIACVLALVVAGALWWTLSDAGKKRLTAYFSSAIGLYVGNSVRVLGVDMGTVTAVEPMGNQVKIEMSYDRTVRIPADAQAAIVAPSLVSDRYVQLAPAYTGGSVIDDGAVIPLDHTAVPVEVDELYASLDKISQSLGPNGVNSNGSLSDLLTTLAKNLDGNGQALHDTITKLSQAADTLSGNRDDLFATISNLADFTTALADSDKQVRQFEDQLADVSGFLAGEKDNLVATVQQLGTTLALAQDFINRNHDRLRSNVDKLASVTRVLVDQRAALAQILDVAPAGLGNVINAYNGASGTLDTRANINELTQPPIMMICSLLKQTPGALAKVGNLCDSVEPFLDGTLKAPSVAQTVNALQHGEPPPLPLPLLTGGSR</sequence>
<dbReference type="InterPro" id="IPR005693">
    <property type="entry name" value="Mce"/>
</dbReference>
<dbReference type="InterPro" id="IPR003399">
    <property type="entry name" value="Mce/MlaD"/>
</dbReference>